<sequence length="162" mass="18186">MRLGNHAAFDRLAGLVQSCQRLGEANENIDLLEALSRVDGVDDGELELFLHADSLYRANHSYILTTGDKRSLKALLSSNCTLAYPPLFQKVECLESLLLKAMDLYGHAHIANKVSIGYTTTTKEDRFAKVLRVAFGMGREESATREALTYYMQDVAYFIKKF</sequence>
<dbReference type="EMBL" id="ASGY01000105">
    <property type="protein sequence ID" value="KGE67088.1"/>
    <property type="molecule type" value="Genomic_DNA"/>
</dbReference>
<organism evidence="1 2">
    <name type="scientific">Pseudomonas fluorescens LMG 5329</name>
    <dbReference type="NCBI Taxonomy" id="1324332"/>
    <lineage>
        <taxon>Bacteria</taxon>
        <taxon>Pseudomonadati</taxon>
        <taxon>Pseudomonadota</taxon>
        <taxon>Gammaproteobacteria</taxon>
        <taxon>Pseudomonadales</taxon>
        <taxon>Pseudomonadaceae</taxon>
        <taxon>Pseudomonas</taxon>
    </lineage>
</organism>
<dbReference type="AlphaFoldDB" id="A0A0A1YYQ7"/>
<proteinExistence type="predicted"/>
<reference evidence="1 2" key="1">
    <citation type="journal article" date="2013" name="Genome Announc.">
        <title>Draft Genome Sequence of Pseudomonas fluorescens LMG 5329, a White Line-Inducing Principle-Producing Bioindicator for the Mushroom Pathogen Pseudomonas tolaasii.</title>
        <authorList>
            <person name="Ghequire M.G."/>
            <person name="Rokni-Zadeh H."/>
            <person name="Zarrineh P."/>
            <person name="De Mot R."/>
        </authorList>
    </citation>
    <scope>NUCLEOTIDE SEQUENCE [LARGE SCALE GENOMIC DNA]</scope>
    <source>
        <strain evidence="1 2">LMG 5329</strain>
    </source>
</reference>
<dbReference type="OrthoDB" id="6895843at2"/>
<comment type="caution">
    <text evidence="1">The sequence shown here is derived from an EMBL/GenBank/DDBJ whole genome shotgun (WGS) entry which is preliminary data.</text>
</comment>
<evidence type="ECO:0000313" key="2">
    <source>
        <dbReference type="Proteomes" id="UP000030060"/>
    </source>
</evidence>
<protein>
    <submittedName>
        <fullName evidence="1">Uncharacterized protein</fullName>
    </submittedName>
</protein>
<accession>A0A0A1YYQ7</accession>
<evidence type="ECO:0000313" key="1">
    <source>
        <dbReference type="EMBL" id="KGE67088.1"/>
    </source>
</evidence>
<dbReference type="Proteomes" id="UP000030060">
    <property type="component" value="Unassembled WGS sequence"/>
</dbReference>
<gene>
    <name evidence="1" type="ORF">K814_0115185</name>
</gene>
<name>A0A0A1YYQ7_PSEFL</name>
<dbReference type="RefSeq" id="WP_038846763.1">
    <property type="nucleotide sequence ID" value="NZ_ASGY01000105.1"/>
</dbReference>